<dbReference type="PANTHER" id="PTHR43491">
    <property type="entry name" value="UDP-N-ACETYL-D-MANNOSAMINE DEHYDROGENASE"/>
    <property type="match status" value="1"/>
</dbReference>
<dbReference type="InterPro" id="IPR028359">
    <property type="entry name" value="UDP_ManNAc/GlcNAc_DH"/>
</dbReference>
<dbReference type="PIRSF" id="PIRSF000124">
    <property type="entry name" value="UDPglc_GDPman_dh"/>
    <property type="match status" value="1"/>
</dbReference>
<dbReference type="EMBL" id="JAMQJY010000001">
    <property type="protein sequence ID" value="MCM2675028.1"/>
    <property type="molecule type" value="Genomic_DNA"/>
</dbReference>
<dbReference type="SMART" id="SM00984">
    <property type="entry name" value="UDPG_MGDP_dh_C"/>
    <property type="match status" value="1"/>
</dbReference>
<dbReference type="Gene3D" id="3.40.50.720">
    <property type="entry name" value="NAD(P)-binding Rossmann-like Domain"/>
    <property type="match status" value="2"/>
</dbReference>
<dbReference type="NCBIfam" id="TIGR03026">
    <property type="entry name" value="NDP-sugDHase"/>
    <property type="match status" value="1"/>
</dbReference>
<evidence type="ECO:0000313" key="6">
    <source>
        <dbReference type="Proteomes" id="UP001203665"/>
    </source>
</evidence>
<dbReference type="RefSeq" id="WP_251605214.1">
    <property type="nucleotide sequence ID" value="NZ_JAMQJY010000001.1"/>
</dbReference>
<dbReference type="Pfam" id="PF03721">
    <property type="entry name" value="UDPG_MGDP_dh_N"/>
    <property type="match status" value="1"/>
</dbReference>
<feature type="domain" description="UDP-glucose/GDP-mannose dehydrogenase C-terminal" evidence="4">
    <location>
        <begin position="315"/>
        <end position="410"/>
    </location>
</feature>
<name>A0ABT0XI49_9BACI</name>
<dbReference type="PANTHER" id="PTHR43491:SF1">
    <property type="entry name" value="UDP-N-ACETYL-D-MANNOSAMINE DEHYDROGENASE"/>
    <property type="match status" value="1"/>
</dbReference>
<dbReference type="InterPro" id="IPR014026">
    <property type="entry name" value="UDP-Glc/GDP-Man_DH_dimer"/>
</dbReference>
<gene>
    <name evidence="5" type="ORF">NDM98_05705</name>
</gene>
<dbReference type="InterPro" id="IPR008927">
    <property type="entry name" value="6-PGluconate_DH-like_C_sf"/>
</dbReference>
<evidence type="ECO:0000256" key="3">
    <source>
        <dbReference type="PIRNR" id="PIRNR000124"/>
    </source>
</evidence>
<dbReference type="InterPro" id="IPR014027">
    <property type="entry name" value="UDP-Glc/GDP-Man_DH_C"/>
</dbReference>
<sequence length="418" mass="47240">MAIQIAVIGLGYVGLPLASLFHKSGYHVTGIDVDKRKIESLENGKSYLSDYTDKEIIKLTSSKRFVFTDSFEAIESVEAVILCVPTPLRNHQDPDLSYLEAAAKAMLPHLRIGQLVVLESSTFPGTTEDILVPLLEQSGLRVGEEIFLGYSPERIDPGNQDYSLHEIPKVVSGVTKKCLKIAEKIYGKAFKSLVPVDSTRVAEMTKILENTQRLINISFMNEMSRICHELKIDIWQVIDAASTKPYGFTPYYPGPGIGGHCIPVDPLYLKWKANQENLDTPFIDLAKQVNDAQPSYVVERLEQALGYPEKAPRILLMGLTYKKDVNDVRESVSIPVMERLINRGWTVDFHDPYIKDIQILGKKYRSVRFIYDNLANYDAAVILTDHSQLDYDGLVKHSNLVLDTRNRIKKEFDHVIRL</sequence>
<evidence type="ECO:0000256" key="2">
    <source>
        <dbReference type="ARBA" id="ARBA00023027"/>
    </source>
</evidence>
<evidence type="ECO:0000256" key="1">
    <source>
        <dbReference type="ARBA" id="ARBA00023002"/>
    </source>
</evidence>
<reference evidence="5" key="1">
    <citation type="submission" date="2022-06" db="EMBL/GenBank/DDBJ databases">
        <title>Alkalicoccobacillus porphyridii sp. nov., isolated from a marine red alga, Porphyridium purpureum and reclassification of Shouchella plakortidis and Shouchella gibsonii as Alkalicoccobacillus plakortidis comb. nov. and Alkalicoccobacillus gibsonii comb. nov.</title>
        <authorList>
            <person name="Kim K.H."/>
            <person name="Lee J.K."/>
            <person name="Han D.M."/>
            <person name="Baek J.H."/>
            <person name="Jeon C.O."/>
        </authorList>
    </citation>
    <scope>NUCLEOTIDE SEQUENCE</scope>
    <source>
        <strain evidence="5">DSM 19153</strain>
    </source>
</reference>
<dbReference type="InterPro" id="IPR036220">
    <property type="entry name" value="UDP-Glc/GDP-Man_DH_C_sf"/>
</dbReference>
<organism evidence="5 6">
    <name type="scientific">Alkalicoccobacillus plakortidis</name>
    <dbReference type="NCBI Taxonomy" id="444060"/>
    <lineage>
        <taxon>Bacteria</taxon>
        <taxon>Bacillati</taxon>
        <taxon>Bacillota</taxon>
        <taxon>Bacilli</taxon>
        <taxon>Bacillales</taxon>
        <taxon>Bacillaceae</taxon>
        <taxon>Alkalicoccobacillus</taxon>
    </lineage>
</organism>
<dbReference type="InterPro" id="IPR036291">
    <property type="entry name" value="NAD(P)-bd_dom_sf"/>
</dbReference>
<dbReference type="SUPFAM" id="SSF52413">
    <property type="entry name" value="UDP-glucose/GDP-mannose dehydrogenase C-terminal domain"/>
    <property type="match status" value="1"/>
</dbReference>
<dbReference type="Pfam" id="PF00984">
    <property type="entry name" value="UDPG_MGDP_dh"/>
    <property type="match status" value="1"/>
</dbReference>
<dbReference type="SUPFAM" id="SSF48179">
    <property type="entry name" value="6-phosphogluconate dehydrogenase C-terminal domain-like"/>
    <property type="match status" value="1"/>
</dbReference>
<evidence type="ECO:0000259" key="4">
    <source>
        <dbReference type="SMART" id="SM00984"/>
    </source>
</evidence>
<dbReference type="InterPro" id="IPR017476">
    <property type="entry name" value="UDP-Glc/GDP-Man"/>
</dbReference>
<comment type="similarity">
    <text evidence="3">Belongs to the UDP-glucose/GDP-mannose dehydrogenase family.</text>
</comment>
<evidence type="ECO:0000313" key="5">
    <source>
        <dbReference type="EMBL" id="MCM2675028.1"/>
    </source>
</evidence>
<keyword evidence="2" id="KW-0520">NAD</keyword>
<dbReference type="SUPFAM" id="SSF51735">
    <property type="entry name" value="NAD(P)-binding Rossmann-fold domains"/>
    <property type="match status" value="1"/>
</dbReference>
<keyword evidence="6" id="KW-1185">Reference proteome</keyword>
<accession>A0ABT0XI49</accession>
<dbReference type="PIRSF" id="PIRSF500136">
    <property type="entry name" value="UDP_ManNAc_DH"/>
    <property type="match status" value="1"/>
</dbReference>
<keyword evidence="1" id="KW-0560">Oxidoreductase</keyword>
<proteinExistence type="inferred from homology"/>
<dbReference type="InterPro" id="IPR001732">
    <property type="entry name" value="UDP-Glc/GDP-Man_DH_N"/>
</dbReference>
<dbReference type="Proteomes" id="UP001203665">
    <property type="component" value="Unassembled WGS sequence"/>
</dbReference>
<dbReference type="Pfam" id="PF03720">
    <property type="entry name" value="UDPG_MGDP_dh_C"/>
    <property type="match status" value="1"/>
</dbReference>
<protein>
    <submittedName>
        <fullName evidence="5">Nucleotide sugar dehydrogenase</fullName>
    </submittedName>
</protein>
<comment type="caution">
    <text evidence="5">The sequence shown here is derived from an EMBL/GenBank/DDBJ whole genome shotgun (WGS) entry which is preliminary data.</text>
</comment>